<evidence type="ECO:0000313" key="2">
    <source>
        <dbReference type="Proteomes" id="UP000001307"/>
    </source>
</evidence>
<dbReference type="Proteomes" id="UP000001307">
    <property type="component" value="Unassembled WGS sequence"/>
</dbReference>
<proteinExistence type="predicted"/>
<dbReference type="PANTHER" id="PTHR11731:SF202">
    <property type="entry name" value="DIPEPTIDYL PEPTIDASE FAMILY MEMBER 2"/>
    <property type="match status" value="1"/>
</dbReference>
<gene>
    <name evidence="1" type="ORF">GSOID_T00014477001</name>
</gene>
<evidence type="ECO:0008006" key="3">
    <source>
        <dbReference type="Google" id="ProtNLM"/>
    </source>
</evidence>
<name>E4XLA3_OIKDI</name>
<dbReference type="GO" id="GO:0005886">
    <property type="term" value="C:plasma membrane"/>
    <property type="evidence" value="ECO:0007669"/>
    <property type="project" value="TreeGrafter"/>
</dbReference>
<dbReference type="InterPro" id="IPR029058">
    <property type="entry name" value="AB_hydrolase_fold"/>
</dbReference>
<accession>E4XLA3</accession>
<sequence length="181" mass="21362">MRRKKDGIKENRAVSRLRKYYPEKPMNYELYLPPNFDKEATGKYALLVFVYGAPEYQNVDQRWTTDFVKAYLPSSYDVVTAVIDGRGSAYEGDKFMHLLYKKLGQLEPIDQCGVAVAPLADWRYYDTIYAERYMVRAGIDFKAEFYADEDHSIRSTSKIQQHVYRKILKNILDCFGYEWRN</sequence>
<reference evidence="1 2" key="1">
    <citation type="journal article" date="2010" name="Science">
        <title>Plasticity of animal genome architecture unmasked by rapid evolution of a pelagic tunicate.</title>
        <authorList>
            <person name="Denoeud F."/>
            <person name="Henriet S."/>
            <person name="Mungpakdee S."/>
            <person name="Aury J.M."/>
            <person name="Da Silva C."/>
            <person name="Brinkmann H."/>
            <person name="Mikhaleva J."/>
            <person name="Olsen L.C."/>
            <person name="Jubin C."/>
            <person name="Canestro C."/>
            <person name="Bouquet J.M."/>
            <person name="Danks G."/>
            <person name="Poulain J."/>
            <person name="Campsteijn C."/>
            <person name="Adamski M."/>
            <person name="Cross I."/>
            <person name="Yadetie F."/>
            <person name="Muffato M."/>
            <person name="Louis A."/>
            <person name="Butcher S."/>
            <person name="Tsagkogeorga G."/>
            <person name="Konrad A."/>
            <person name="Singh S."/>
            <person name="Jensen M.F."/>
            <person name="Cong E.H."/>
            <person name="Eikeseth-Otteraa H."/>
            <person name="Noel B."/>
            <person name="Anthouard V."/>
            <person name="Porcel B.M."/>
            <person name="Kachouri-Lafond R."/>
            <person name="Nishino A."/>
            <person name="Ugolini M."/>
            <person name="Chourrout P."/>
            <person name="Nishida H."/>
            <person name="Aasland R."/>
            <person name="Huzurbazar S."/>
            <person name="Westhof E."/>
            <person name="Delsuc F."/>
            <person name="Lehrach H."/>
            <person name="Reinhardt R."/>
            <person name="Weissenbach J."/>
            <person name="Roy S.W."/>
            <person name="Artiguenave F."/>
            <person name="Postlethwait J.H."/>
            <person name="Manak J.R."/>
            <person name="Thompson E.M."/>
            <person name="Jaillon O."/>
            <person name="Du Pasquier L."/>
            <person name="Boudinot P."/>
            <person name="Liberles D.A."/>
            <person name="Volff J.N."/>
            <person name="Philippe H."/>
            <person name="Lenhard B."/>
            <person name="Roest Crollius H."/>
            <person name="Wincker P."/>
            <person name="Chourrout D."/>
        </authorList>
    </citation>
    <scope>NUCLEOTIDE SEQUENCE [LARGE SCALE GENOMIC DNA]</scope>
</reference>
<dbReference type="Gene3D" id="3.40.50.1820">
    <property type="entry name" value="alpha/beta hydrolase"/>
    <property type="match status" value="1"/>
</dbReference>
<dbReference type="GO" id="GO:0008239">
    <property type="term" value="F:dipeptidyl-peptidase activity"/>
    <property type="evidence" value="ECO:0007669"/>
    <property type="project" value="TreeGrafter"/>
</dbReference>
<organism evidence="1 2">
    <name type="scientific">Oikopleura dioica</name>
    <name type="common">Tunicate</name>
    <dbReference type="NCBI Taxonomy" id="34765"/>
    <lineage>
        <taxon>Eukaryota</taxon>
        <taxon>Metazoa</taxon>
        <taxon>Chordata</taxon>
        <taxon>Tunicata</taxon>
        <taxon>Appendicularia</taxon>
        <taxon>Copelata</taxon>
        <taxon>Oikopleuridae</taxon>
        <taxon>Oikopleura</taxon>
    </lineage>
</organism>
<dbReference type="SUPFAM" id="SSF53474">
    <property type="entry name" value="alpha/beta-Hydrolases"/>
    <property type="match status" value="1"/>
</dbReference>
<dbReference type="PANTHER" id="PTHR11731">
    <property type="entry name" value="PROTEASE FAMILY S9B,C DIPEPTIDYL-PEPTIDASE IV-RELATED"/>
    <property type="match status" value="1"/>
</dbReference>
<dbReference type="OrthoDB" id="16520at2759"/>
<dbReference type="InParanoid" id="E4XLA3"/>
<protein>
    <recommendedName>
        <fullName evidence="3">Peptidase S9 prolyl oligopeptidase catalytic domain-containing protein</fullName>
    </recommendedName>
</protein>
<dbReference type="InterPro" id="IPR050278">
    <property type="entry name" value="Serine_Prot_S9B/DPPIV"/>
</dbReference>
<dbReference type="AlphaFoldDB" id="E4XLA3"/>
<dbReference type="GO" id="GO:0006508">
    <property type="term" value="P:proteolysis"/>
    <property type="evidence" value="ECO:0007669"/>
    <property type="project" value="TreeGrafter"/>
</dbReference>
<keyword evidence="2" id="KW-1185">Reference proteome</keyword>
<dbReference type="EMBL" id="FN653068">
    <property type="protein sequence ID" value="CBY10864.1"/>
    <property type="molecule type" value="Genomic_DNA"/>
</dbReference>
<evidence type="ECO:0000313" key="1">
    <source>
        <dbReference type="EMBL" id="CBY10864.1"/>
    </source>
</evidence>